<dbReference type="Gene3D" id="1.20.5.340">
    <property type="match status" value="1"/>
</dbReference>
<feature type="region of interest" description="Disordered" evidence="2">
    <location>
        <begin position="1"/>
        <end position="30"/>
    </location>
</feature>
<evidence type="ECO:0008006" key="5">
    <source>
        <dbReference type="Google" id="ProtNLM"/>
    </source>
</evidence>
<feature type="compositionally biased region" description="Basic and acidic residues" evidence="2">
    <location>
        <begin position="124"/>
        <end position="137"/>
    </location>
</feature>
<feature type="coiled-coil region" evidence="1">
    <location>
        <begin position="490"/>
        <end position="535"/>
    </location>
</feature>
<dbReference type="OrthoDB" id="2749714at2759"/>
<organism evidence="3 4">
    <name type="scientific">Suillus plorans</name>
    <dbReference type="NCBI Taxonomy" id="116603"/>
    <lineage>
        <taxon>Eukaryota</taxon>
        <taxon>Fungi</taxon>
        <taxon>Dikarya</taxon>
        <taxon>Basidiomycota</taxon>
        <taxon>Agaricomycotina</taxon>
        <taxon>Agaricomycetes</taxon>
        <taxon>Agaricomycetidae</taxon>
        <taxon>Boletales</taxon>
        <taxon>Suillineae</taxon>
        <taxon>Suillaceae</taxon>
        <taxon>Suillus</taxon>
    </lineage>
</organism>
<feature type="region of interest" description="Disordered" evidence="2">
    <location>
        <begin position="360"/>
        <end position="382"/>
    </location>
</feature>
<proteinExistence type="predicted"/>
<sequence>MKPRPAKIRRCNLWDDNKKPRRARGGSTGCWRNDSDCFFVHPTEREWDTAKPSFPPPAHEVLDNDNEFCYELGSKHRRPSGSSVLSEFRSDRPPPTSPSRSPRAHRQDSRNDKGSRSPATSVAESDKLEKLRRDGGYHRGMSIAGSSSSFSRRRTPPLDDRGRRGDRACSPRRLSPRRQMSITKTVMPPPPPPPSHLPQPPQGTPPTDPLPPVPVPPSFLSLDISGKPPEKFQALSGDDLRKVWNERVDLLFASVKAREQLSYAEADLKLNKLGESSRMTNVSNARARAQTELRCQTKKNEISDSIQKLAASEFWPALKPPDLQSVEAKFSGMKQQITELKDSVSELSTSFSALLRLKHPATASRSGEPPLKKRRLEGEDATAGSGEVTFSLSALDGIQARLSNVDSQLLDLQNDILQRNTIVGDEIESRIDARLEEVEIFPDEDEMKPSSAAVTAVVQAETAKALDIIHITGQQLGEVAQEVANLMMQSKCTDDEATRLRQENEQLKTEIIKLKSSAEADAKVVQQNNEQVEALAAALQAYISQAPPPPPQPVIPTHEYLMEELEDHILSSSIKAIEPLLREMKDEVSKMLNDENDDMYQNLWPKIELVLRMVETVKKGSNIILEPE</sequence>
<accession>A0A9P7AJU4</accession>
<comment type="caution">
    <text evidence="3">The sequence shown here is derived from an EMBL/GenBank/DDBJ whole genome shotgun (WGS) entry which is preliminary data.</text>
</comment>
<gene>
    <name evidence="3" type="ORF">HD556DRAFT_761375</name>
</gene>
<evidence type="ECO:0000313" key="4">
    <source>
        <dbReference type="Proteomes" id="UP000719766"/>
    </source>
</evidence>
<evidence type="ECO:0000256" key="2">
    <source>
        <dbReference type="SAM" id="MobiDB-lite"/>
    </source>
</evidence>
<feature type="compositionally biased region" description="Pro residues" evidence="2">
    <location>
        <begin position="187"/>
        <end position="217"/>
    </location>
</feature>
<feature type="region of interest" description="Disordered" evidence="2">
    <location>
        <begin position="72"/>
        <end position="226"/>
    </location>
</feature>
<dbReference type="AlphaFoldDB" id="A0A9P7AJU4"/>
<dbReference type="RefSeq" id="XP_041156900.1">
    <property type="nucleotide sequence ID" value="XM_041311543.1"/>
</dbReference>
<feature type="compositionally biased region" description="Basic and acidic residues" evidence="2">
    <location>
        <begin position="156"/>
        <end position="169"/>
    </location>
</feature>
<keyword evidence="4" id="KW-1185">Reference proteome</keyword>
<dbReference type="GeneID" id="64605307"/>
<dbReference type="EMBL" id="JABBWE010000055">
    <property type="protein sequence ID" value="KAG1789881.1"/>
    <property type="molecule type" value="Genomic_DNA"/>
</dbReference>
<reference evidence="3" key="1">
    <citation type="journal article" date="2020" name="New Phytol.">
        <title>Comparative genomics reveals dynamic genome evolution in host specialist ectomycorrhizal fungi.</title>
        <authorList>
            <person name="Lofgren L.A."/>
            <person name="Nguyen N.H."/>
            <person name="Vilgalys R."/>
            <person name="Ruytinx J."/>
            <person name="Liao H.L."/>
            <person name="Branco S."/>
            <person name="Kuo A."/>
            <person name="LaButti K."/>
            <person name="Lipzen A."/>
            <person name="Andreopoulos W."/>
            <person name="Pangilinan J."/>
            <person name="Riley R."/>
            <person name="Hundley H."/>
            <person name="Na H."/>
            <person name="Barry K."/>
            <person name="Grigoriev I.V."/>
            <person name="Stajich J.E."/>
            <person name="Kennedy P.G."/>
        </authorList>
    </citation>
    <scope>NUCLEOTIDE SEQUENCE</scope>
    <source>
        <strain evidence="3">S12</strain>
    </source>
</reference>
<evidence type="ECO:0000256" key="1">
    <source>
        <dbReference type="SAM" id="Coils"/>
    </source>
</evidence>
<feature type="compositionally biased region" description="Basic residues" evidence="2">
    <location>
        <begin position="1"/>
        <end position="10"/>
    </location>
</feature>
<feature type="compositionally biased region" description="Basic and acidic residues" evidence="2">
    <location>
        <begin position="105"/>
        <end position="115"/>
    </location>
</feature>
<protein>
    <recommendedName>
        <fullName evidence="5">C3H1-type domain-containing protein</fullName>
    </recommendedName>
</protein>
<dbReference type="Proteomes" id="UP000719766">
    <property type="component" value="Unassembled WGS sequence"/>
</dbReference>
<name>A0A9P7AJU4_9AGAM</name>
<evidence type="ECO:0000313" key="3">
    <source>
        <dbReference type="EMBL" id="KAG1789881.1"/>
    </source>
</evidence>
<keyword evidence="1" id="KW-0175">Coiled coil</keyword>